<proteinExistence type="predicted"/>
<dbReference type="AlphaFoldDB" id="A0A0U5GE17"/>
<sequence length="219" mass="25212">MDCDMKNHLLYPTYMTLPTEIDLVLSPGHWQARGWFLAVEVVSVERIEGYKALLRVFDQEKIHFDLIIEFQGTEAWTFPLDKVRETDALLIRDAVMSQLPNGELGVTVVGTKQIKVIPYALLYLKNTSKHLVKARTQKNGHHVCFYCQKTGTEEERVPPCEGCLLVYFCDKACRAKAMNFKWHYLQCQMLQDDDVGAVFAGNWEDVREFSSTFLVKNDP</sequence>
<organism evidence="1 2">
    <name type="scientific">Aspergillus calidoustus</name>
    <dbReference type="NCBI Taxonomy" id="454130"/>
    <lineage>
        <taxon>Eukaryota</taxon>
        <taxon>Fungi</taxon>
        <taxon>Dikarya</taxon>
        <taxon>Ascomycota</taxon>
        <taxon>Pezizomycotina</taxon>
        <taxon>Eurotiomycetes</taxon>
        <taxon>Eurotiomycetidae</taxon>
        <taxon>Eurotiales</taxon>
        <taxon>Aspergillaceae</taxon>
        <taxon>Aspergillus</taxon>
        <taxon>Aspergillus subgen. Nidulantes</taxon>
    </lineage>
</organism>
<dbReference type="SUPFAM" id="SSF144232">
    <property type="entry name" value="HIT/MYND zinc finger-like"/>
    <property type="match status" value="1"/>
</dbReference>
<dbReference type="OrthoDB" id="265717at2759"/>
<dbReference type="InterPro" id="IPR046341">
    <property type="entry name" value="SET_dom_sf"/>
</dbReference>
<accession>A0A0U5GE17</accession>
<reference evidence="2" key="1">
    <citation type="journal article" date="2016" name="Genome Announc.">
        <title>Draft genome sequences of fungus Aspergillus calidoustus.</title>
        <authorList>
            <person name="Horn F."/>
            <person name="Linde J."/>
            <person name="Mattern D.J."/>
            <person name="Walther G."/>
            <person name="Guthke R."/>
            <person name="Scherlach K."/>
            <person name="Martin K."/>
            <person name="Brakhage A.A."/>
            <person name="Petzke L."/>
            <person name="Valiante V."/>
        </authorList>
    </citation>
    <scope>NUCLEOTIDE SEQUENCE [LARGE SCALE GENOMIC DNA]</scope>
    <source>
        <strain evidence="2">SF006504</strain>
    </source>
</reference>
<dbReference type="Gene3D" id="2.170.270.10">
    <property type="entry name" value="SET domain"/>
    <property type="match status" value="1"/>
</dbReference>
<evidence type="ECO:0000313" key="2">
    <source>
        <dbReference type="Proteomes" id="UP000054771"/>
    </source>
</evidence>
<protein>
    <submittedName>
        <fullName evidence="1">Uncharacterized protein</fullName>
    </submittedName>
</protein>
<dbReference type="Proteomes" id="UP000054771">
    <property type="component" value="Unassembled WGS sequence"/>
</dbReference>
<evidence type="ECO:0000313" key="1">
    <source>
        <dbReference type="EMBL" id="CEL10086.1"/>
    </source>
</evidence>
<keyword evidence="2" id="KW-1185">Reference proteome</keyword>
<name>A0A0U5GE17_ASPCI</name>
<dbReference type="Gene3D" id="6.10.140.2220">
    <property type="match status" value="1"/>
</dbReference>
<gene>
    <name evidence="1" type="ORF">ASPCAL13213</name>
</gene>
<dbReference type="EMBL" id="CDMC01000016">
    <property type="protein sequence ID" value="CEL10086.1"/>
    <property type="molecule type" value="Genomic_DNA"/>
</dbReference>